<evidence type="ECO:0000313" key="5">
    <source>
        <dbReference type="EMBL" id="SUM56920.1"/>
    </source>
</evidence>
<dbReference type="GO" id="GO:0016226">
    <property type="term" value="P:iron-sulfur cluster assembly"/>
    <property type="evidence" value="ECO:0007669"/>
    <property type="project" value="InterPro"/>
</dbReference>
<reference evidence="4 6" key="1">
    <citation type="submission" date="2015-01" db="EMBL/GenBank/DDBJ databases">
        <authorList>
            <person name="Guo J."/>
        </authorList>
    </citation>
    <scope>NUCLEOTIDE SEQUENCE [LARGE SCALE GENOMIC DNA]</scope>
    <source>
        <strain evidence="4 6">DSM 22147</strain>
    </source>
</reference>
<dbReference type="PANTHER" id="PTHR11178:SF25">
    <property type="entry name" value="NIFU-LIKE PROTEIN 3, CHLOROPLASTIC"/>
    <property type="match status" value="1"/>
</dbReference>
<accession>A0A0D6XS17</accession>
<dbReference type="GO" id="GO:0005506">
    <property type="term" value="F:iron ion binding"/>
    <property type="evidence" value="ECO:0007669"/>
    <property type="project" value="InterPro"/>
</dbReference>
<dbReference type="AlphaFoldDB" id="A0A0D6XS17"/>
<organism evidence="5 7">
    <name type="scientific">Staphylococcus microti</name>
    <dbReference type="NCBI Taxonomy" id="569857"/>
    <lineage>
        <taxon>Bacteria</taxon>
        <taxon>Bacillati</taxon>
        <taxon>Bacillota</taxon>
        <taxon>Bacilli</taxon>
        <taxon>Bacillales</taxon>
        <taxon>Staphylococcaceae</taxon>
        <taxon>Staphylococcus</taxon>
    </lineage>
</organism>
<dbReference type="InterPro" id="IPR001075">
    <property type="entry name" value="NIF_FeS_clus_asmbl_NifU_C"/>
</dbReference>
<dbReference type="GO" id="GO:0051536">
    <property type="term" value="F:iron-sulfur cluster binding"/>
    <property type="evidence" value="ECO:0007669"/>
    <property type="project" value="InterPro"/>
</dbReference>
<evidence type="ECO:0000256" key="1">
    <source>
        <dbReference type="ARBA" id="ARBA00006420"/>
    </source>
</evidence>
<proteinExistence type="inferred from homology"/>
<protein>
    <submittedName>
        <fullName evidence="5">NifU-like protein</fullName>
    </submittedName>
    <submittedName>
        <fullName evidence="4">Nitrogen fixation protein NifU</fullName>
    </submittedName>
</protein>
<comment type="similarity">
    <text evidence="1">Belongs to the NifU family.</text>
</comment>
<sequence length="80" mass="8637">MPTEDTTMYDQVAEVIEKLRPFLLRDGGDCALVDVEDGIVKLQLLGACGTCPSSTITLKAGIERALVEEVPGVIEVEQVF</sequence>
<evidence type="ECO:0000313" key="6">
    <source>
        <dbReference type="Proteomes" id="UP000032366"/>
    </source>
</evidence>
<evidence type="ECO:0000259" key="3">
    <source>
        <dbReference type="Pfam" id="PF01106"/>
    </source>
</evidence>
<comment type="function">
    <text evidence="2">May be involved in the formation or repair of [Fe-S] clusters present in iron-sulfur proteins.</text>
</comment>
<name>A0A0D6XS17_9STAP</name>
<dbReference type="Proteomes" id="UP000032366">
    <property type="component" value="Unassembled WGS sequence"/>
</dbReference>
<dbReference type="SUPFAM" id="SSF117916">
    <property type="entry name" value="Fe-S cluster assembly (FSCA) domain-like"/>
    <property type="match status" value="1"/>
</dbReference>
<dbReference type="EMBL" id="JXWY01000039">
    <property type="protein sequence ID" value="KIX90623.1"/>
    <property type="molecule type" value="Genomic_DNA"/>
</dbReference>
<dbReference type="Gene3D" id="3.30.300.130">
    <property type="entry name" value="Fe-S cluster assembly (FSCA)"/>
    <property type="match status" value="1"/>
</dbReference>
<dbReference type="STRING" id="569857.TP70_06795"/>
<dbReference type="EMBL" id="UHDT01000001">
    <property type="protein sequence ID" value="SUM56920.1"/>
    <property type="molecule type" value="Genomic_DNA"/>
</dbReference>
<dbReference type="RefSeq" id="WP_044360536.1">
    <property type="nucleotide sequence ID" value="NZ_JXWY01000039.1"/>
</dbReference>
<dbReference type="FunFam" id="3.30.300.130:FF:000003">
    <property type="entry name" value="NifU-like protein 3, chloroplastic"/>
    <property type="match status" value="1"/>
</dbReference>
<evidence type="ECO:0000256" key="2">
    <source>
        <dbReference type="ARBA" id="ARBA00049958"/>
    </source>
</evidence>
<dbReference type="Pfam" id="PF01106">
    <property type="entry name" value="NifU"/>
    <property type="match status" value="1"/>
</dbReference>
<dbReference type="Proteomes" id="UP000254100">
    <property type="component" value="Unassembled WGS sequence"/>
</dbReference>
<gene>
    <name evidence="5" type="primary">nfuA</name>
    <name evidence="5" type="ORF">NCTC13832_00583</name>
    <name evidence="4" type="ORF">TP70_06795</name>
</gene>
<dbReference type="InterPro" id="IPR034904">
    <property type="entry name" value="FSCA_dom_sf"/>
</dbReference>
<evidence type="ECO:0000313" key="4">
    <source>
        <dbReference type="EMBL" id="KIX90623.1"/>
    </source>
</evidence>
<evidence type="ECO:0000313" key="7">
    <source>
        <dbReference type="Proteomes" id="UP000254100"/>
    </source>
</evidence>
<dbReference type="PANTHER" id="PTHR11178">
    <property type="entry name" value="IRON-SULFUR CLUSTER SCAFFOLD PROTEIN NFU-RELATED"/>
    <property type="match status" value="1"/>
</dbReference>
<reference evidence="5 7" key="2">
    <citation type="submission" date="2018-06" db="EMBL/GenBank/DDBJ databases">
        <authorList>
            <consortium name="Pathogen Informatics"/>
            <person name="Doyle S."/>
        </authorList>
    </citation>
    <scope>NUCLEOTIDE SEQUENCE [LARGE SCALE GENOMIC DNA]</scope>
    <source>
        <strain evidence="5 7">NCTC13832</strain>
    </source>
</reference>
<dbReference type="GO" id="GO:0005198">
    <property type="term" value="F:structural molecule activity"/>
    <property type="evidence" value="ECO:0007669"/>
    <property type="project" value="UniProtKB-ARBA"/>
</dbReference>
<dbReference type="OrthoDB" id="9796965at2"/>
<feature type="domain" description="NIF system FeS cluster assembly NifU C-terminal" evidence="3">
    <location>
        <begin position="12"/>
        <end position="77"/>
    </location>
</feature>
<keyword evidence="6" id="KW-1185">Reference proteome</keyword>